<feature type="signal peptide" evidence="8">
    <location>
        <begin position="1"/>
        <end position="23"/>
    </location>
</feature>
<feature type="domain" description="Peptidase S53" evidence="9">
    <location>
        <begin position="202"/>
        <end position="620"/>
    </location>
</feature>
<dbReference type="GO" id="GO:0006508">
    <property type="term" value="P:proteolysis"/>
    <property type="evidence" value="ECO:0007669"/>
    <property type="project" value="UniProtKB-KW"/>
</dbReference>
<keyword evidence="4" id="KW-0378">Hydrolase</keyword>
<keyword evidence="6" id="KW-0106">Calcium</keyword>
<dbReference type="InterPro" id="IPR030400">
    <property type="entry name" value="Sedolisin_dom"/>
</dbReference>
<evidence type="ECO:0000259" key="9">
    <source>
        <dbReference type="PROSITE" id="PS51695"/>
    </source>
</evidence>
<dbReference type="Proteomes" id="UP001597156">
    <property type="component" value="Unassembled WGS sequence"/>
</dbReference>
<dbReference type="InterPro" id="IPR015366">
    <property type="entry name" value="S53_propep"/>
</dbReference>
<dbReference type="PANTHER" id="PTHR14218:SF15">
    <property type="entry name" value="TRIPEPTIDYL-PEPTIDASE 1"/>
    <property type="match status" value="1"/>
</dbReference>
<dbReference type="PANTHER" id="PTHR14218">
    <property type="entry name" value="PROTEASE S8 TRIPEPTIDYL PEPTIDASE I CLN2"/>
    <property type="match status" value="1"/>
</dbReference>
<keyword evidence="11" id="KW-1185">Reference proteome</keyword>
<dbReference type="EMBL" id="JBHTLH010000013">
    <property type="protein sequence ID" value="MFD1124696.1"/>
    <property type="molecule type" value="Genomic_DNA"/>
</dbReference>
<comment type="cofactor">
    <cofactor evidence="1">
        <name>Ca(2+)</name>
        <dbReference type="ChEBI" id="CHEBI:29108"/>
    </cofactor>
</comment>
<dbReference type="Pfam" id="PF09286">
    <property type="entry name" value="Pro-kuma_activ"/>
    <property type="match status" value="1"/>
</dbReference>
<dbReference type="SUPFAM" id="SSF54897">
    <property type="entry name" value="Protease propeptides/inhibitors"/>
    <property type="match status" value="1"/>
</dbReference>
<evidence type="ECO:0000256" key="3">
    <source>
        <dbReference type="ARBA" id="ARBA00022723"/>
    </source>
</evidence>
<evidence type="ECO:0000256" key="7">
    <source>
        <dbReference type="ARBA" id="ARBA00023145"/>
    </source>
</evidence>
<comment type="caution">
    <text evidence="10">The sequence shown here is derived from an EMBL/GenBank/DDBJ whole genome shotgun (WGS) entry which is preliminary data.</text>
</comment>
<name>A0ABW3PN37_9LACO</name>
<evidence type="ECO:0000313" key="10">
    <source>
        <dbReference type="EMBL" id="MFD1124696.1"/>
    </source>
</evidence>
<sequence>MQKQLLKKLIVTAVAGIAFSALMGMSGSSVSAKTKAVAVSNHKQQLVDVVLKPKSQTNLNRFVYETVDPANSNYHKFVGAGDFASRFGQPTKNIQKLKHYLKQHHLKSAVYRGNLVMVVKGSTKNIQKAFKVKLVNVTKNKKIAYQKTTKKPSLPKSVSHSVLAIMGLSNYSTVSKSTREFRPSSLYTRAASGLSQSELTKHYSPTKFVNRYGVSSLYQNGSTGRSKTIGVISFANYHPSDAYRYWNGMGIDVKNNRLSTYRTNGYKGSWDGYNETTTDVEQAGAIAPDSNIRTYIGKSDITGMVNSLAAAVGQNVVDVLSLSWGQSEAQVAYEIKQGVTPTKYNQIMNLLFEQAAAQGISVFAASGDNGAYDAISGGDTSLSVDTPANSPYVTTVGGTTLPRTYTSDNKTIKVTSERAWGAEFLYPFYKDQKINGFENWVDAFFAGGGGGFSKYNAVPKYQAGFSGVGTYDATRLWSFKNGNAKLLTTPANVSGKSKGRNMPDLAANADPNTGYSVFITPKSDSSATGEWEVTGGTSVVAPQMAAASVLMSNNSSGRLGFWNPQIYRFAAQSNSPFTVLDSRTNNTNLFYTGQPGKRYNQATGLGTVNFDKLDKLFAAAGK</sequence>
<evidence type="ECO:0000256" key="6">
    <source>
        <dbReference type="ARBA" id="ARBA00022837"/>
    </source>
</evidence>
<proteinExistence type="predicted"/>
<protein>
    <submittedName>
        <fullName evidence="10">Protease pro-enzyme activation domain-containing protein</fullName>
    </submittedName>
</protein>
<dbReference type="SMART" id="SM00944">
    <property type="entry name" value="Pro-kuma_activ"/>
    <property type="match status" value="1"/>
</dbReference>
<keyword evidence="2 10" id="KW-0645">Protease</keyword>
<dbReference type="RefSeq" id="WP_121977180.1">
    <property type="nucleotide sequence ID" value="NZ_JBHTLH010000013.1"/>
</dbReference>
<evidence type="ECO:0000256" key="8">
    <source>
        <dbReference type="SAM" id="SignalP"/>
    </source>
</evidence>
<evidence type="ECO:0000256" key="4">
    <source>
        <dbReference type="ARBA" id="ARBA00022801"/>
    </source>
</evidence>
<accession>A0ABW3PN37</accession>
<dbReference type="InterPro" id="IPR050819">
    <property type="entry name" value="Tripeptidyl-peptidase_I"/>
</dbReference>
<dbReference type="InterPro" id="IPR036852">
    <property type="entry name" value="Peptidase_S8/S53_dom_sf"/>
</dbReference>
<dbReference type="GO" id="GO:0008233">
    <property type="term" value="F:peptidase activity"/>
    <property type="evidence" value="ECO:0007669"/>
    <property type="project" value="UniProtKB-KW"/>
</dbReference>
<keyword evidence="5" id="KW-0720">Serine protease</keyword>
<keyword evidence="7" id="KW-0865">Zymogen</keyword>
<reference evidence="11" key="1">
    <citation type="journal article" date="2019" name="Int. J. Syst. Evol. Microbiol.">
        <title>The Global Catalogue of Microorganisms (GCM) 10K type strain sequencing project: providing services to taxonomists for standard genome sequencing and annotation.</title>
        <authorList>
            <consortium name="The Broad Institute Genomics Platform"/>
            <consortium name="The Broad Institute Genome Sequencing Center for Infectious Disease"/>
            <person name="Wu L."/>
            <person name="Ma J."/>
        </authorList>
    </citation>
    <scope>NUCLEOTIDE SEQUENCE [LARGE SCALE GENOMIC DNA]</scope>
    <source>
        <strain evidence="11">CCUG 71848</strain>
    </source>
</reference>
<evidence type="ECO:0000256" key="5">
    <source>
        <dbReference type="ARBA" id="ARBA00022825"/>
    </source>
</evidence>
<keyword evidence="8" id="KW-0732">Signal</keyword>
<dbReference type="Gene3D" id="3.40.50.200">
    <property type="entry name" value="Peptidase S8/S53 domain"/>
    <property type="match status" value="1"/>
</dbReference>
<dbReference type="SUPFAM" id="SSF52743">
    <property type="entry name" value="Subtilisin-like"/>
    <property type="match status" value="1"/>
</dbReference>
<dbReference type="CDD" id="cd11377">
    <property type="entry name" value="Pro-peptidase_S53"/>
    <property type="match status" value="1"/>
</dbReference>
<organism evidence="10 11">
    <name type="scientific">Lentilactobacillus raoultii</name>
    <dbReference type="NCBI Taxonomy" id="1987503"/>
    <lineage>
        <taxon>Bacteria</taxon>
        <taxon>Bacillati</taxon>
        <taxon>Bacillota</taxon>
        <taxon>Bacilli</taxon>
        <taxon>Lactobacillales</taxon>
        <taxon>Lactobacillaceae</taxon>
        <taxon>Lentilactobacillus</taxon>
    </lineage>
</organism>
<dbReference type="PROSITE" id="PS51695">
    <property type="entry name" value="SEDOLISIN"/>
    <property type="match status" value="1"/>
</dbReference>
<gene>
    <name evidence="10" type="ORF">ACFQ22_04870</name>
</gene>
<evidence type="ECO:0000256" key="2">
    <source>
        <dbReference type="ARBA" id="ARBA00022670"/>
    </source>
</evidence>
<evidence type="ECO:0000313" key="11">
    <source>
        <dbReference type="Proteomes" id="UP001597156"/>
    </source>
</evidence>
<keyword evidence="3" id="KW-0479">Metal-binding</keyword>
<dbReference type="CDD" id="cd04056">
    <property type="entry name" value="Peptidases_S53"/>
    <property type="match status" value="1"/>
</dbReference>
<feature type="chain" id="PRO_5045536425" evidence="8">
    <location>
        <begin position="24"/>
        <end position="622"/>
    </location>
</feature>
<evidence type="ECO:0000256" key="1">
    <source>
        <dbReference type="ARBA" id="ARBA00001913"/>
    </source>
</evidence>